<dbReference type="Gene3D" id="1.20.5.1930">
    <property type="match status" value="1"/>
</dbReference>
<dbReference type="Gene3D" id="2.130.10.10">
    <property type="entry name" value="YVTN repeat-like/Quinoprotein amine dehydrogenase"/>
    <property type="match status" value="2"/>
</dbReference>
<keyword evidence="1" id="KW-0808">Transferase</keyword>
<dbReference type="Gene3D" id="3.30.565.10">
    <property type="entry name" value="Histidine kinase-like ATPase, C-terminal domain"/>
    <property type="match status" value="1"/>
</dbReference>
<keyword evidence="4" id="KW-0812">Transmembrane</keyword>
<dbReference type="Gene3D" id="2.60.40.10">
    <property type="entry name" value="Immunoglobulins"/>
    <property type="match status" value="1"/>
</dbReference>
<dbReference type="Proteomes" id="UP000321362">
    <property type="component" value="Chromosome"/>
</dbReference>
<dbReference type="EMBL" id="CP042437">
    <property type="protein sequence ID" value="QEC76682.1"/>
    <property type="molecule type" value="Genomic_DNA"/>
</dbReference>
<keyword evidence="5" id="KW-0732">Signal</keyword>
<dbReference type="InterPro" id="IPR015943">
    <property type="entry name" value="WD40/YVTN_repeat-like_dom_sf"/>
</dbReference>
<dbReference type="AlphaFoldDB" id="A0A5B8W1C6"/>
<evidence type="ECO:0000256" key="2">
    <source>
        <dbReference type="ARBA" id="ARBA00022777"/>
    </source>
</evidence>
<feature type="chain" id="PRO_5022717875" description="Signal transduction histidine kinase subgroup 3 dimerisation and phosphoacceptor domain-containing protein" evidence="5">
    <location>
        <begin position="24"/>
        <end position="970"/>
    </location>
</feature>
<keyword evidence="3" id="KW-0902">Two-component regulatory system</keyword>
<dbReference type="RefSeq" id="WP_147053852.1">
    <property type="nucleotide sequence ID" value="NZ_CP042437.1"/>
</dbReference>
<keyword evidence="4" id="KW-1133">Transmembrane helix</keyword>
<evidence type="ECO:0000256" key="5">
    <source>
        <dbReference type="SAM" id="SignalP"/>
    </source>
</evidence>
<reference evidence="6 7" key="1">
    <citation type="journal article" date="2013" name="J. Microbiol.">
        <title>Mucilaginibacter ginsenosidivorax sp. nov., with ginsenoside converting activity isolated from sediment.</title>
        <authorList>
            <person name="Kim J.K."/>
            <person name="Choi T.E."/>
            <person name="Liu Q.M."/>
            <person name="Park H.Y."/>
            <person name="Yi T.H."/>
            <person name="Yoon M.H."/>
            <person name="Kim S.C."/>
            <person name="Im W.T."/>
        </authorList>
    </citation>
    <scope>NUCLEOTIDE SEQUENCE [LARGE SCALE GENOMIC DNA]</scope>
    <source>
        <strain evidence="6 7">KHI28</strain>
    </source>
</reference>
<dbReference type="InterPro" id="IPR050482">
    <property type="entry name" value="Sensor_HK_TwoCompSys"/>
</dbReference>
<keyword evidence="2" id="KW-0418">Kinase</keyword>
<dbReference type="PANTHER" id="PTHR24421:SF63">
    <property type="entry name" value="SENSOR HISTIDINE KINASE DESK"/>
    <property type="match status" value="1"/>
</dbReference>
<keyword evidence="7" id="KW-1185">Reference proteome</keyword>
<dbReference type="InterPro" id="IPR036890">
    <property type="entry name" value="HATPase_C_sf"/>
</dbReference>
<evidence type="ECO:0000256" key="1">
    <source>
        <dbReference type="ARBA" id="ARBA00022679"/>
    </source>
</evidence>
<dbReference type="KEGG" id="mgk:FSB76_12245"/>
<keyword evidence="4" id="KW-0472">Membrane</keyword>
<dbReference type="PANTHER" id="PTHR24421">
    <property type="entry name" value="NITRATE/NITRITE SENSOR PROTEIN NARX-RELATED"/>
    <property type="match status" value="1"/>
</dbReference>
<dbReference type="GO" id="GO:0016301">
    <property type="term" value="F:kinase activity"/>
    <property type="evidence" value="ECO:0007669"/>
    <property type="project" value="UniProtKB-KW"/>
</dbReference>
<evidence type="ECO:0008006" key="8">
    <source>
        <dbReference type="Google" id="ProtNLM"/>
    </source>
</evidence>
<dbReference type="InterPro" id="IPR013783">
    <property type="entry name" value="Ig-like_fold"/>
</dbReference>
<feature type="transmembrane region" description="Helical" evidence="4">
    <location>
        <begin position="749"/>
        <end position="768"/>
    </location>
</feature>
<gene>
    <name evidence="6" type="ORF">FSB76_12245</name>
</gene>
<name>A0A5B8W1C6_9SPHI</name>
<evidence type="ECO:0000256" key="3">
    <source>
        <dbReference type="ARBA" id="ARBA00023012"/>
    </source>
</evidence>
<dbReference type="GO" id="GO:0000160">
    <property type="term" value="P:phosphorelay signal transduction system"/>
    <property type="evidence" value="ECO:0007669"/>
    <property type="project" value="UniProtKB-KW"/>
</dbReference>
<protein>
    <recommendedName>
        <fullName evidence="8">Signal transduction histidine kinase subgroup 3 dimerisation and phosphoacceptor domain-containing protein</fullName>
    </recommendedName>
</protein>
<evidence type="ECO:0000313" key="6">
    <source>
        <dbReference type="EMBL" id="QEC76682.1"/>
    </source>
</evidence>
<evidence type="ECO:0000256" key="4">
    <source>
        <dbReference type="SAM" id="Phobius"/>
    </source>
</evidence>
<feature type="signal peptide" evidence="5">
    <location>
        <begin position="1"/>
        <end position="23"/>
    </location>
</feature>
<organism evidence="6 7">
    <name type="scientific">Mucilaginibacter ginsenosidivorax</name>
    <dbReference type="NCBI Taxonomy" id="862126"/>
    <lineage>
        <taxon>Bacteria</taxon>
        <taxon>Pseudomonadati</taxon>
        <taxon>Bacteroidota</taxon>
        <taxon>Sphingobacteriia</taxon>
        <taxon>Sphingobacteriales</taxon>
        <taxon>Sphingobacteriaceae</taxon>
        <taxon>Mucilaginibacter</taxon>
    </lineage>
</organism>
<accession>A0A5B8W1C6</accession>
<evidence type="ECO:0000313" key="7">
    <source>
        <dbReference type="Proteomes" id="UP000321362"/>
    </source>
</evidence>
<proteinExistence type="predicted"/>
<dbReference type="OrthoDB" id="9806995at2"/>
<sequence>MKTLFRVLVGAVLLACRLGCAQAQSLFNAQKLNMPKPFNRALFTNIARDERGFVYFTTNHGIWRFDGTDVQPFSLPNITLPPNLLIKLLFCYQNFIFLRYNNDPDLIYCYDYTKLKLYKIRVKDFNCFIINNFNHKLNLLSKNGQIFVFNKAGFLQKGLNLQHLRGWNNGSGIEQYLIDEKGKLFFFVRNNVATAEPNLIRTGKGDSVLVNGSYKYRMLYDKSGQFVGLPFSTTKYLVARYPLGFIIYDKRSLNKLYEYQGSNYICCFKAKDSIVVICRQPDKKMLASPFFRLYWGINQFSDLKAVEECTTADEYLGLTPDNLFLITPGNPRLSDTVASNKAMRFFKDKSIRGIYNDSLRFYIGTYNGGTYLFGKNSYKALPFTTYAIQPINKRHVMLGTEGGSGFVVLDTYTDMYELLPNPNRASMVINKLIKYQDGFLGAVRNSLYLAKKNELNQWSYTCWFTDKRLGIIKDVAFINNHLWLAGEGGLFRMDKAGLTKIKISNADYMPVYTILPYKNTILLGTLGKGIIKIDAGGKVIDNIGFEKGLAGDFVYSLLEVDGLLFAGTNEGASVFNIANMQALPYPDNDEFEENYTQEFNHSAIYYDPKGRQVVMGGLHGLAFFSIDYYKSLLSNNADKLILSYLKKSTNGVALPQVDLFANAANIINVKPGENTVSLKFAGPAKQKDILFRIREISDTWRTNKLSDEINLYSLPPGTYTFQARFPTNTKPKQWLTKTIVVWPSFYQSWPFKVMIVLIVLLLIYQAWVSRIKKLKREMELRTSIASDLHDEIGSNLTRISLSSELMHIKQSTDSEIIRNISNDSKDAIASISDIIWSVDARNDNQEDLLSRMKEHVHFMLGDFPEISFEVSGFEKTGNLTQLVRQNVYLIFKEAINNIVRHNNATPVWITLNNQAWGMTIIIKNTVNAKPGSYHTGQGLKNMQMRAKRIKASLVITPADDFFTVMLKTRR</sequence>